<name>A0ABU1FRW9_9MICC</name>
<gene>
    <name evidence="1" type="ORF">RH857_04620</name>
</gene>
<dbReference type="RefSeq" id="WP_310536800.1">
    <property type="nucleotide sequence ID" value="NZ_BAAAOC010000022.1"/>
</dbReference>
<proteinExistence type="predicted"/>
<dbReference type="EMBL" id="JAVKGT010000008">
    <property type="protein sequence ID" value="MDR5711418.1"/>
    <property type="molecule type" value="Genomic_DNA"/>
</dbReference>
<dbReference type="Proteomes" id="UP001260872">
    <property type="component" value="Unassembled WGS sequence"/>
</dbReference>
<keyword evidence="2" id="KW-1185">Reference proteome</keyword>
<organism evidence="1 2">
    <name type="scientific">Nesterenkonia flava</name>
    <dbReference type="NCBI Taxonomy" id="469799"/>
    <lineage>
        <taxon>Bacteria</taxon>
        <taxon>Bacillati</taxon>
        <taxon>Actinomycetota</taxon>
        <taxon>Actinomycetes</taxon>
        <taxon>Micrococcales</taxon>
        <taxon>Micrococcaceae</taxon>
        <taxon>Nesterenkonia</taxon>
    </lineage>
</organism>
<reference evidence="2" key="1">
    <citation type="submission" date="2023-07" db="EMBL/GenBank/DDBJ databases">
        <title>Description of three actinobacteria isolated from air of manufacturing shop in a pharmaceutical factory.</title>
        <authorList>
            <person name="Zhang D.-F."/>
        </authorList>
    </citation>
    <scope>NUCLEOTIDE SEQUENCE [LARGE SCALE GENOMIC DNA]</scope>
    <source>
        <strain evidence="2">CCTCC AB 207010</strain>
    </source>
</reference>
<protein>
    <submittedName>
        <fullName evidence="1">Uncharacterized protein</fullName>
    </submittedName>
</protein>
<accession>A0ABU1FRW9</accession>
<comment type="caution">
    <text evidence="1">The sequence shown here is derived from an EMBL/GenBank/DDBJ whole genome shotgun (WGS) entry which is preliminary data.</text>
</comment>
<evidence type="ECO:0000313" key="1">
    <source>
        <dbReference type="EMBL" id="MDR5711418.1"/>
    </source>
</evidence>
<sequence>MENKFPLYLKHAQQRDADSGEMRLNPYPLVYNQGPAEAFWSLPRDEWVWEKDLGVMAPMADHTWTESQPEVPLSRVLTRLPDHRIRAMEAQRRMEQGKNYAENPRRKIATHIATQRADGILQAYRSEYDSALLAGNDVLAEAKLRELQAKEQELEGTHWVHEVRTYVETAKGFSQDTFPVVKVMVDEFGGFVGRTPEPDAPMFEEPDAADPFAYLAYYRAHQDVGMSPATDFRQFAVDAAFSAMYTLSLANCRNVTLDEEQGRVRSRQLRKNLGPDGEKEHVYSVINLDRAGPGDSSTKGERGLGRLHFVRGHFKTYTEENKLLGQHVGTFFWSNHARGDRGNGEVQAHYEI</sequence>
<evidence type="ECO:0000313" key="2">
    <source>
        <dbReference type="Proteomes" id="UP001260872"/>
    </source>
</evidence>